<dbReference type="Gramene" id="OB09G18220.1">
    <property type="protein sequence ID" value="OB09G18220.1"/>
    <property type="gene ID" value="OB09G18220"/>
</dbReference>
<dbReference type="HOGENOM" id="CLU_3093648_0_0_1"/>
<keyword evidence="5" id="KW-0812">Transmembrane</keyword>
<dbReference type="EnsemblPlants" id="OB09G18220.1">
    <property type="protein sequence ID" value="OB09G18220.1"/>
    <property type="gene ID" value="OB09G18220"/>
</dbReference>
<dbReference type="AlphaFoldDB" id="J3MXU3"/>
<organism evidence="6">
    <name type="scientific">Oryza brachyantha</name>
    <name type="common">malo sina</name>
    <dbReference type="NCBI Taxonomy" id="4533"/>
    <lineage>
        <taxon>Eukaryota</taxon>
        <taxon>Viridiplantae</taxon>
        <taxon>Streptophyta</taxon>
        <taxon>Embryophyta</taxon>
        <taxon>Tracheophyta</taxon>
        <taxon>Spermatophyta</taxon>
        <taxon>Magnoliopsida</taxon>
        <taxon>Liliopsida</taxon>
        <taxon>Poales</taxon>
        <taxon>Poaceae</taxon>
        <taxon>BOP clade</taxon>
        <taxon>Oryzoideae</taxon>
        <taxon>Oryzeae</taxon>
        <taxon>Oryzinae</taxon>
        <taxon>Oryza</taxon>
    </lineage>
</organism>
<reference evidence="6" key="2">
    <citation type="submission" date="2013-04" db="UniProtKB">
        <authorList>
            <consortium name="EnsemblPlants"/>
        </authorList>
    </citation>
    <scope>IDENTIFICATION</scope>
</reference>
<keyword evidence="7" id="KW-1185">Reference proteome</keyword>
<keyword evidence="5" id="KW-1133">Transmembrane helix</keyword>
<sequence>MASLDLHSHGTIISMYQASLHSSSSIYTLPYSYIPIVALAVVVASMRKILPN</sequence>
<evidence type="ECO:0000256" key="1">
    <source>
        <dbReference type="ARBA" id="ARBA00001947"/>
    </source>
</evidence>
<keyword evidence="3" id="KW-0479">Metal-binding</keyword>
<evidence type="ECO:0000256" key="2">
    <source>
        <dbReference type="ARBA" id="ARBA00005988"/>
    </source>
</evidence>
<protein>
    <submittedName>
        <fullName evidence="6">Uncharacterized protein</fullName>
    </submittedName>
</protein>
<accession>J3MXU3</accession>
<evidence type="ECO:0000313" key="7">
    <source>
        <dbReference type="Proteomes" id="UP000006038"/>
    </source>
</evidence>
<evidence type="ECO:0000313" key="6">
    <source>
        <dbReference type="EnsemblPlants" id="OB09G18220.1"/>
    </source>
</evidence>
<comment type="similarity">
    <text evidence="2">Belongs to the peptidase M14 family.</text>
</comment>
<keyword evidence="5" id="KW-0472">Membrane</keyword>
<reference evidence="6" key="1">
    <citation type="journal article" date="2013" name="Nat. Commun.">
        <title>Whole-genome sequencing of Oryza brachyantha reveals mechanisms underlying Oryza genome evolution.</title>
        <authorList>
            <person name="Chen J."/>
            <person name="Huang Q."/>
            <person name="Gao D."/>
            <person name="Wang J."/>
            <person name="Lang Y."/>
            <person name="Liu T."/>
            <person name="Li B."/>
            <person name="Bai Z."/>
            <person name="Luis Goicoechea J."/>
            <person name="Liang C."/>
            <person name="Chen C."/>
            <person name="Zhang W."/>
            <person name="Sun S."/>
            <person name="Liao Y."/>
            <person name="Zhang X."/>
            <person name="Yang L."/>
            <person name="Song C."/>
            <person name="Wang M."/>
            <person name="Shi J."/>
            <person name="Liu G."/>
            <person name="Liu J."/>
            <person name="Zhou H."/>
            <person name="Zhou W."/>
            <person name="Yu Q."/>
            <person name="An N."/>
            <person name="Chen Y."/>
            <person name="Cai Q."/>
            <person name="Wang B."/>
            <person name="Liu B."/>
            <person name="Min J."/>
            <person name="Huang Y."/>
            <person name="Wu H."/>
            <person name="Li Z."/>
            <person name="Zhang Y."/>
            <person name="Yin Y."/>
            <person name="Song W."/>
            <person name="Jiang J."/>
            <person name="Jackson S.A."/>
            <person name="Wing R.A."/>
            <person name="Wang J."/>
            <person name="Chen M."/>
        </authorList>
    </citation>
    <scope>NUCLEOTIDE SEQUENCE [LARGE SCALE GENOMIC DNA]</scope>
    <source>
        <strain evidence="6">cv. IRGC 101232</strain>
    </source>
</reference>
<evidence type="ECO:0000256" key="5">
    <source>
        <dbReference type="SAM" id="Phobius"/>
    </source>
</evidence>
<name>J3MXU3_ORYBR</name>
<keyword evidence="4" id="KW-0862">Zinc</keyword>
<feature type="transmembrane region" description="Helical" evidence="5">
    <location>
        <begin position="31"/>
        <end position="50"/>
    </location>
</feature>
<comment type="cofactor">
    <cofactor evidence="1">
        <name>Zn(2+)</name>
        <dbReference type="ChEBI" id="CHEBI:29105"/>
    </cofactor>
</comment>
<dbReference type="GO" id="GO:0046872">
    <property type="term" value="F:metal ion binding"/>
    <property type="evidence" value="ECO:0007669"/>
    <property type="project" value="UniProtKB-KW"/>
</dbReference>
<dbReference type="PROSITE" id="PS00133">
    <property type="entry name" value="CARBOXYPEPT_ZN_2"/>
    <property type="match status" value="1"/>
</dbReference>
<evidence type="ECO:0000256" key="4">
    <source>
        <dbReference type="ARBA" id="ARBA00022833"/>
    </source>
</evidence>
<proteinExistence type="inferred from homology"/>
<dbReference type="InterPro" id="IPR057247">
    <property type="entry name" value="CARBOXYPEPT_ZN_2"/>
</dbReference>
<evidence type="ECO:0000256" key="3">
    <source>
        <dbReference type="ARBA" id="ARBA00022723"/>
    </source>
</evidence>
<dbReference type="Proteomes" id="UP000006038">
    <property type="component" value="Chromosome 9"/>
</dbReference>